<accession>A0A645HV33</accession>
<gene>
    <name evidence="1" type="ORF">SDC9_189889</name>
</gene>
<evidence type="ECO:0000313" key="1">
    <source>
        <dbReference type="EMBL" id="MPN42332.1"/>
    </source>
</evidence>
<comment type="caution">
    <text evidence="1">The sequence shown here is derived from an EMBL/GenBank/DDBJ whole genome shotgun (WGS) entry which is preliminary data.</text>
</comment>
<sequence length="66" mass="7141">MDLNHVHLRHSGVGKQFGNHHAWDDGGRIILRGRTAAGSTGTVKATHRISEHERPAHTICGDRPGG</sequence>
<proteinExistence type="predicted"/>
<dbReference type="AlphaFoldDB" id="A0A645HV33"/>
<organism evidence="1">
    <name type="scientific">bioreactor metagenome</name>
    <dbReference type="NCBI Taxonomy" id="1076179"/>
    <lineage>
        <taxon>unclassified sequences</taxon>
        <taxon>metagenomes</taxon>
        <taxon>ecological metagenomes</taxon>
    </lineage>
</organism>
<protein>
    <submittedName>
        <fullName evidence="1">Uncharacterized protein</fullName>
    </submittedName>
</protein>
<name>A0A645HV33_9ZZZZ</name>
<dbReference type="EMBL" id="VSSQ01100015">
    <property type="protein sequence ID" value="MPN42332.1"/>
    <property type="molecule type" value="Genomic_DNA"/>
</dbReference>
<reference evidence="1" key="1">
    <citation type="submission" date="2019-08" db="EMBL/GenBank/DDBJ databases">
        <authorList>
            <person name="Kucharzyk K."/>
            <person name="Murdoch R.W."/>
            <person name="Higgins S."/>
            <person name="Loffler F."/>
        </authorList>
    </citation>
    <scope>NUCLEOTIDE SEQUENCE</scope>
</reference>